<dbReference type="Pfam" id="PF00581">
    <property type="entry name" value="Rhodanese"/>
    <property type="match status" value="1"/>
</dbReference>
<dbReference type="PROSITE" id="PS50071">
    <property type="entry name" value="HOMEOBOX_2"/>
    <property type="match status" value="1"/>
</dbReference>
<dbReference type="Gene3D" id="1.10.10.60">
    <property type="entry name" value="Homeodomain-like"/>
    <property type="match status" value="1"/>
</dbReference>
<protein>
    <submittedName>
        <fullName evidence="6">Homeobox protein EgHBX4</fullName>
    </submittedName>
</protein>
<dbReference type="SUPFAM" id="SSF52821">
    <property type="entry name" value="Rhodanese/Cell cycle control phosphatase"/>
    <property type="match status" value="1"/>
</dbReference>
<feature type="region of interest" description="Disordered" evidence="3">
    <location>
        <begin position="897"/>
        <end position="927"/>
    </location>
</feature>
<organism evidence="6 7">
    <name type="scientific">Coniochaeta hoffmannii</name>
    <dbReference type="NCBI Taxonomy" id="91930"/>
    <lineage>
        <taxon>Eukaryota</taxon>
        <taxon>Fungi</taxon>
        <taxon>Dikarya</taxon>
        <taxon>Ascomycota</taxon>
        <taxon>Pezizomycotina</taxon>
        <taxon>Sordariomycetes</taxon>
        <taxon>Sordariomycetidae</taxon>
        <taxon>Coniochaetales</taxon>
        <taxon>Coniochaetaceae</taxon>
        <taxon>Coniochaeta</taxon>
    </lineage>
</organism>
<evidence type="ECO:0000256" key="1">
    <source>
        <dbReference type="PROSITE-ProRule" id="PRU00108"/>
    </source>
</evidence>
<feature type="compositionally biased region" description="Basic residues" evidence="3">
    <location>
        <begin position="1053"/>
        <end position="1062"/>
    </location>
</feature>
<dbReference type="InterPro" id="IPR001356">
    <property type="entry name" value="HD"/>
</dbReference>
<evidence type="ECO:0000313" key="6">
    <source>
        <dbReference type="EMBL" id="KAJ9155807.1"/>
    </source>
</evidence>
<comment type="caution">
    <text evidence="6">The sequence shown here is derived from an EMBL/GenBank/DDBJ whole genome shotgun (WGS) entry which is preliminary data.</text>
</comment>
<dbReference type="Pfam" id="PF00046">
    <property type="entry name" value="Homeodomain"/>
    <property type="match status" value="1"/>
</dbReference>
<sequence length="1062" mass="117866">MTDPQSPYFIPIRTRMPADVNSLSSADSTYGSVEAGTPSATHDISRVSYHVKHLDSFVQAVQDSADRAFPNQGRSTQRYSKVQTLLLHWQTDDLWVVPELDDLEKCLRESYNYETEVFPIPSDNAQLALTVKVADLITKYDSEDTLFIVYYAGHARIDESRQSTWCATRRTGSPTLQWSAIQILLERSISDCLILLDCCAGAASATFATGRSITETISASAWDAIAPDPGRYSFTNVLIEVLHEWSHRTFSAAMLHAEILARLKHPRPIMINGRRFEARSTPVHFMMTSDHKAASIEFSRLVPQAMRLPAPPRQPSTPRLDRFGAEGRDGGDGREGPSSELVIASEPNEDNPHVLISLALEDDQQLDLDAWEQWLAAFPALAKHCKVQGLFKSHSTTLLLSLPVMIWDLLPDDPACSFVTFIRSNNLLLSKGKRNQRATAGTSAPVGAEVPTTSHSTTENPVVQPERMGDDNQSSYTGTTLVKEHEEHMRHFPVSRTARDIGLLAPPNRRSQLANQLRPMPTPLTTSLESGMIGPTQPSSASAPPGVGTLRRAHTSSSLDTPGGELMQPGIARTMIHSHTKSSRRRVYGVEEELPSTPRLARHVIARLEEYFQKEPIPDSSVVDFLASNLGIETHDVDVWFHYRRQQEKMNTNLQNLKIHDLPPEKTKDGARMILPGDLQQLLDIFPTKQVLVVDLRAPSAFEKSHIHEAINLRAPVSFIETTSLEMIQDTFTDDQSRRTFAQWSHARCAVFYDRVVEFGWECPVADAVYEKFRRQGWAGECFVLKGHYHEFSSSFDKYISGHKMTRRAKEYLDSLRHRQSSPSPAESEEAEARYRAWLRARDASDRGVATPAELIPSKKAERIRAVEEHQRELEAELEMRFPALYRKALALRPARTPTYRTVDPAPGYDDGRDDGNNNKQKGAAEDFDPGLVEPLVRGLEKMREAAAAAAAAAGGGGEVTGGKRPDTPGTPLPKYNRGPVGPGTTGGGEVDKLGDPVGTPTSDEFDDFENDEALRSDPGFQRAGAGSVKEAEEAHRKGKVQAQAQGSGHSFWRLRFKPGSK</sequence>
<feature type="domain" description="Rhodanese" evidence="5">
    <location>
        <begin position="687"/>
        <end position="801"/>
    </location>
</feature>
<evidence type="ECO:0000256" key="3">
    <source>
        <dbReference type="SAM" id="MobiDB-lite"/>
    </source>
</evidence>
<accession>A0AA38RSG0</accession>
<dbReference type="CDD" id="cd00086">
    <property type="entry name" value="homeodomain"/>
    <property type="match status" value="1"/>
</dbReference>
<dbReference type="Gene3D" id="3.40.250.10">
    <property type="entry name" value="Rhodanese-like domain"/>
    <property type="match status" value="1"/>
</dbReference>
<feature type="compositionally biased region" description="Polar residues" evidence="3">
    <location>
        <begin position="451"/>
        <end position="461"/>
    </location>
</feature>
<comment type="subcellular location">
    <subcellularLocation>
        <location evidence="1 2">Nucleus</location>
    </subcellularLocation>
</comment>
<dbReference type="GO" id="GO:0005634">
    <property type="term" value="C:nucleus"/>
    <property type="evidence" value="ECO:0007669"/>
    <property type="project" value="UniProtKB-SubCell"/>
</dbReference>
<dbReference type="AlphaFoldDB" id="A0AA38RSG0"/>
<keyword evidence="1 2" id="KW-0371">Homeobox</keyword>
<dbReference type="InterPro" id="IPR009057">
    <property type="entry name" value="Homeodomain-like_sf"/>
</dbReference>
<gene>
    <name evidence="6" type="ORF">NKR19_g4461</name>
</gene>
<dbReference type="SMART" id="SM00389">
    <property type="entry name" value="HOX"/>
    <property type="match status" value="1"/>
</dbReference>
<dbReference type="InterPro" id="IPR036873">
    <property type="entry name" value="Rhodanese-like_dom_sf"/>
</dbReference>
<dbReference type="Proteomes" id="UP001174691">
    <property type="component" value="Unassembled WGS sequence"/>
</dbReference>
<evidence type="ECO:0000256" key="2">
    <source>
        <dbReference type="RuleBase" id="RU000682"/>
    </source>
</evidence>
<keyword evidence="1 2" id="KW-0238">DNA-binding</keyword>
<feature type="region of interest" description="Disordered" evidence="3">
    <location>
        <begin position="433"/>
        <end position="475"/>
    </location>
</feature>
<evidence type="ECO:0000259" key="5">
    <source>
        <dbReference type="PROSITE" id="PS50206"/>
    </source>
</evidence>
<name>A0AA38RSG0_9PEZI</name>
<feature type="DNA-binding region" description="Homeobox" evidence="1">
    <location>
        <begin position="610"/>
        <end position="652"/>
    </location>
</feature>
<dbReference type="EMBL" id="JANBVN010000055">
    <property type="protein sequence ID" value="KAJ9155807.1"/>
    <property type="molecule type" value="Genomic_DNA"/>
</dbReference>
<evidence type="ECO:0000259" key="4">
    <source>
        <dbReference type="PROSITE" id="PS50071"/>
    </source>
</evidence>
<keyword evidence="1 2" id="KW-0539">Nucleus</keyword>
<evidence type="ECO:0000313" key="7">
    <source>
        <dbReference type="Proteomes" id="UP001174691"/>
    </source>
</evidence>
<feature type="region of interest" description="Disordered" evidence="3">
    <location>
        <begin position="533"/>
        <end position="566"/>
    </location>
</feature>
<proteinExistence type="predicted"/>
<dbReference type="SUPFAM" id="SSF46689">
    <property type="entry name" value="Homeodomain-like"/>
    <property type="match status" value="1"/>
</dbReference>
<feature type="region of interest" description="Disordered" evidence="3">
    <location>
        <begin position="953"/>
        <end position="1062"/>
    </location>
</feature>
<dbReference type="PROSITE" id="PS50206">
    <property type="entry name" value="RHODANESE_3"/>
    <property type="match status" value="1"/>
</dbReference>
<feature type="compositionally biased region" description="Basic and acidic residues" evidence="3">
    <location>
        <begin position="319"/>
        <end position="337"/>
    </location>
</feature>
<feature type="region of interest" description="Disordered" evidence="3">
    <location>
        <begin position="307"/>
        <end position="346"/>
    </location>
</feature>
<keyword evidence="7" id="KW-1185">Reference proteome</keyword>
<feature type="domain" description="Homeobox" evidence="4">
    <location>
        <begin position="608"/>
        <end position="651"/>
    </location>
</feature>
<reference evidence="6" key="1">
    <citation type="submission" date="2022-07" db="EMBL/GenBank/DDBJ databases">
        <title>Fungi with potential for degradation of polypropylene.</title>
        <authorList>
            <person name="Gostincar C."/>
        </authorList>
    </citation>
    <scope>NUCLEOTIDE SEQUENCE</scope>
    <source>
        <strain evidence="6">EXF-13287</strain>
    </source>
</reference>
<dbReference type="GO" id="GO:0003677">
    <property type="term" value="F:DNA binding"/>
    <property type="evidence" value="ECO:0007669"/>
    <property type="project" value="UniProtKB-UniRule"/>
</dbReference>
<dbReference type="InterPro" id="IPR001763">
    <property type="entry name" value="Rhodanese-like_dom"/>
</dbReference>